<evidence type="ECO:0000313" key="4">
    <source>
        <dbReference type="Proteomes" id="UP001050691"/>
    </source>
</evidence>
<organism evidence="3 4">
    <name type="scientific">Clathrus columnatus</name>
    <dbReference type="NCBI Taxonomy" id="1419009"/>
    <lineage>
        <taxon>Eukaryota</taxon>
        <taxon>Fungi</taxon>
        <taxon>Dikarya</taxon>
        <taxon>Basidiomycota</taxon>
        <taxon>Agaricomycotina</taxon>
        <taxon>Agaricomycetes</taxon>
        <taxon>Phallomycetidae</taxon>
        <taxon>Phallales</taxon>
        <taxon>Clathraceae</taxon>
        <taxon>Clathrus</taxon>
    </lineage>
</organism>
<sequence>MNATSTSAQAQLEAELVQSLNQAIPPTVGACLLGSYLAAMCVFYGVTLLQTYQYFNRYYKRDSIYLCVLIALKSFGYLTGYFEHDYSSSIVVTATVGFLVQSLYAHRAYVLGGRKLLIPIIILVFGMIGLGLGLTYAGFLLNNNNLFVILTKTSWSTGSLACSFFADVVLSTSITWYLLQARTGVLKKSDTLIRRLVIYTLNTGIITTACTIVTLILSEARQNTFDNYIVYSLLSKCYVNSVLAFLNSRDDLRKNDVSSFHLSSTPTTLQLRMMSNPKSAAKIPPRRRGSVSTIYFNKAEISTIATSQTLDPVMATDDVPEALDHSKPSL</sequence>
<feature type="transmembrane region" description="Helical" evidence="1">
    <location>
        <begin position="86"/>
        <end position="104"/>
    </location>
</feature>
<protein>
    <recommendedName>
        <fullName evidence="2">DUF6534 domain-containing protein</fullName>
    </recommendedName>
</protein>
<keyword evidence="1" id="KW-0812">Transmembrane</keyword>
<evidence type="ECO:0000313" key="3">
    <source>
        <dbReference type="EMBL" id="GJJ07017.1"/>
    </source>
</evidence>
<dbReference type="Proteomes" id="UP001050691">
    <property type="component" value="Unassembled WGS sequence"/>
</dbReference>
<gene>
    <name evidence="3" type="ORF">Clacol_001215</name>
</gene>
<evidence type="ECO:0000259" key="2">
    <source>
        <dbReference type="Pfam" id="PF20152"/>
    </source>
</evidence>
<feature type="transmembrane region" description="Helical" evidence="1">
    <location>
        <begin position="229"/>
        <end position="246"/>
    </location>
</feature>
<proteinExistence type="predicted"/>
<feature type="transmembrane region" description="Helical" evidence="1">
    <location>
        <begin position="116"/>
        <end position="138"/>
    </location>
</feature>
<keyword evidence="4" id="KW-1185">Reference proteome</keyword>
<feature type="domain" description="DUF6534" evidence="2">
    <location>
        <begin position="163"/>
        <end position="250"/>
    </location>
</feature>
<name>A0AAV5A0R6_9AGAM</name>
<feature type="transmembrane region" description="Helical" evidence="1">
    <location>
        <begin position="63"/>
        <end position="80"/>
    </location>
</feature>
<reference evidence="3" key="1">
    <citation type="submission" date="2021-10" db="EMBL/GenBank/DDBJ databases">
        <title>De novo Genome Assembly of Clathrus columnatus (Basidiomycota, Fungi) Using Illumina and Nanopore Sequence Data.</title>
        <authorList>
            <person name="Ogiso-Tanaka E."/>
            <person name="Itagaki H."/>
            <person name="Hosoya T."/>
            <person name="Hosaka K."/>
        </authorList>
    </citation>
    <scope>NUCLEOTIDE SEQUENCE</scope>
    <source>
        <strain evidence="3">MO-923</strain>
    </source>
</reference>
<feature type="transmembrane region" description="Helical" evidence="1">
    <location>
        <begin position="199"/>
        <end position="217"/>
    </location>
</feature>
<dbReference type="PANTHER" id="PTHR40465:SF1">
    <property type="entry name" value="DUF6534 DOMAIN-CONTAINING PROTEIN"/>
    <property type="match status" value="1"/>
</dbReference>
<accession>A0AAV5A0R6</accession>
<dbReference type="Pfam" id="PF20152">
    <property type="entry name" value="DUF6534"/>
    <property type="match status" value="1"/>
</dbReference>
<feature type="transmembrane region" description="Helical" evidence="1">
    <location>
        <begin position="27"/>
        <end position="51"/>
    </location>
</feature>
<dbReference type="AlphaFoldDB" id="A0AAV5A0R6"/>
<comment type="caution">
    <text evidence="3">The sequence shown here is derived from an EMBL/GenBank/DDBJ whole genome shotgun (WGS) entry which is preliminary data.</text>
</comment>
<dbReference type="EMBL" id="BPWL01000002">
    <property type="protein sequence ID" value="GJJ07017.1"/>
    <property type="molecule type" value="Genomic_DNA"/>
</dbReference>
<dbReference type="InterPro" id="IPR045339">
    <property type="entry name" value="DUF6534"/>
</dbReference>
<evidence type="ECO:0000256" key="1">
    <source>
        <dbReference type="SAM" id="Phobius"/>
    </source>
</evidence>
<keyword evidence="1" id="KW-0472">Membrane</keyword>
<feature type="transmembrane region" description="Helical" evidence="1">
    <location>
        <begin position="158"/>
        <end position="179"/>
    </location>
</feature>
<keyword evidence="1" id="KW-1133">Transmembrane helix</keyword>
<dbReference type="PANTHER" id="PTHR40465">
    <property type="entry name" value="CHROMOSOME 1, WHOLE GENOME SHOTGUN SEQUENCE"/>
    <property type="match status" value="1"/>
</dbReference>